<gene>
    <name evidence="1" type="ORF">IHV25_10275</name>
</gene>
<evidence type="ECO:0000313" key="2">
    <source>
        <dbReference type="Proteomes" id="UP000631034"/>
    </source>
</evidence>
<accession>A0A8J6YQK6</accession>
<keyword evidence="2" id="KW-1185">Reference proteome</keyword>
<proteinExistence type="predicted"/>
<feature type="non-terminal residue" evidence="1">
    <location>
        <position position="1"/>
    </location>
</feature>
<dbReference type="AlphaFoldDB" id="A0A8J6YQK6"/>
<name>A0A8J6YQK6_9PROT</name>
<feature type="non-terminal residue" evidence="1">
    <location>
        <position position="102"/>
    </location>
</feature>
<sequence>GFNTNDKTFTLQVRVTADRSDLLEVRTGDVSVPDGSTLKVVKAIGSGWASEKIYTVLVAREDNRKVTGTFSILDKAADLPFLSLDQVRLDANGKVVADGEDA</sequence>
<comment type="caution">
    <text evidence="1">The sequence shown here is derived from an EMBL/GenBank/DDBJ whole genome shotgun (WGS) entry which is preliminary data.</text>
</comment>
<dbReference type="EMBL" id="JACZHT010000030">
    <property type="protein sequence ID" value="MBE1238019.1"/>
    <property type="molecule type" value="Genomic_DNA"/>
</dbReference>
<evidence type="ECO:0000313" key="1">
    <source>
        <dbReference type="EMBL" id="MBE1238019.1"/>
    </source>
</evidence>
<reference evidence="1" key="1">
    <citation type="submission" date="2020-10" db="EMBL/GenBank/DDBJ databases">
        <title>Genome sequence of the unusual species of purple photosynthetic bacteria, Phaeovibrio sulfidiphilus DSM 23193, type strain.</title>
        <authorList>
            <person name="Kyndt J.A."/>
            <person name="Meyer T.E."/>
        </authorList>
    </citation>
    <scope>NUCLEOTIDE SEQUENCE</scope>
    <source>
        <strain evidence="1">DSM 23193</strain>
    </source>
</reference>
<protein>
    <submittedName>
        <fullName evidence="1">Uncharacterized protein</fullName>
    </submittedName>
</protein>
<dbReference type="RefSeq" id="WP_192535031.1">
    <property type="nucleotide sequence ID" value="NZ_JACZHT010000030.1"/>
</dbReference>
<dbReference type="Proteomes" id="UP000631034">
    <property type="component" value="Unassembled WGS sequence"/>
</dbReference>
<organism evidence="1 2">
    <name type="scientific">Phaeovibrio sulfidiphilus</name>
    <dbReference type="NCBI Taxonomy" id="1220600"/>
    <lineage>
        <taxon>Bacteria</taxon>
        <taxon>Pseudomonadati</taxon>
        <taxon>Pseudomonadota</taxon>
        <taxon>Alphaproteobacteria</taxon>
        <taxon>Rhodospirillales</taxon>
        <taxon>Rhodospirillaceae</taxon>
        <taxon>Phaeovibrio</taxon>
    </lineage>
</organism>